<dbReference type="Gramene" id="Pp3c23_490V3.4">
    <property type="protein sequence ID" value="Pp3c23_490V3.4"/>
    <property type="gene ID" value="Pp3c23_490"/>
</dbReference>
<dbReference type="Gene3D" id="3.40.30.10">
    <property type="entry name" value="Glutaredoxin"/>
    <property type="match status" value="1"/>
</dbReference>
<dbReference type="InterPro" id="IPR036249">
    <property type="entry name" value="Thioredoxin-like_sf"/>
</dbReference>
<dbReference type="Proteomes" id="UP000006727">
    <property type="component" value="Chromosome 23"/>
</dbReference>
<protein>
    <recommendedName>
        <fullName evidence="1">Thioredoxin domain-containing protein</fullName>
    </recommendedName>
</protein>
<dbReference type="AlphaFoldDB" id="A0A7I4CGH4"/>
<gene>
    <name evidence="2" type="primary">LOC112275946</name>
</gene>
<keyword evidence="3" id="KW-1185">Reference proteome</keyword>
<dbReference type="Pfam" id="PF00578">
    <property type="entry name" value="AhpC-TSA"/>
    <property type="match status" value="1"/>
</dbReference>
<dbReference type="CDD" id="cd02969">
    <property type="entry name" value="PRX_like1"/>
    <property type="match status" value="1"/>
</dbReference>
<sequence length="172" mass="19440">MAEFSKDVITVAPDFQLVEPLTGKTWQLKDFETYPALLVMFICNHCPYVIHLKEDIAKLAGNYIPKGLAVVAISSNSVTSHPEDGPAFMAEEARAFGYPFPYLYDETQEVAKAYGAVCTPDFYLYRKVYLLTVPLIYGITMFWKALSGYNEFINETAKFSGKIKHGWDREGL</sequence>
<reference evidence="2 3" key="2">
    <citation type="journal article" date="2018" name="Plant J.">
        <title>The Physcomitrella patens chromosome-scale assembly reveals moss genome structure and evolution.</title>
        <authorList>
            <person name="Lang D."/>
            <person name="Ullrich K.K."/>
            <person name="Murat F."/>
            <person name="Fuchs J."/>
            <person name="Jenkins J."/>
            <person name="Haas F.B."/>
            <person name="Piednoel M."/>
            <person name="Gundlach H."/>
            <person name="Van Bel M."/>
            <person name="Meyberg R."/>
            <person name="Vives C."/>
            <person name="Morata J."/>
            <person name="Symeonidi A."/>
            <person name="Hiss M."/>
            <person name="Muchero W."/>
            <person name="Kamisugi Y."/>
            <person name="Saleh O."/>
            <person name="Blanc G."/>
            <person name="Decker E.L."/>
            <person name="van Gessel N."/>
            <person name="Grimwood J."/>
            <person name="Hayes R.D."/>
            <person name="Graham S.W."/>
            <person name="Gunter L.E."/>
            <person name="McDaniel S.F."/>
            <person name="Hoernstein S.N.W."/>
            <person name="Larsson A."/>
            <person name="Li F.W."/>
            <person name="Perroud P.F."/>
            <person name="Phillips J."/>
            <person name="Ranjan P."/>
            <person name="Rokshar D.S."/>
            <person name="Rothfels C.J."/>
            <person name="Schneider L."/>
            <person name="Shu S."/>
            <person name="Stevenson D.W."/>
            <person name="Thummler F."/>
            <person name="Tillich M."/>
            <person name="Villarreal Aguilar J.C."/>
            <person name="Widiez T."/>
            <person name="Wong G.K."/>
            <person name="Wymore A."/>
            <person name="Zhang Y."/>
            <person name="Zimmer A.D."/>
            <person name="Quatrano R.S."/>
            <person name="Mayer K.F.X."/>
            <person name="Goodstein D."/>
            <person name="Casacuberta J.M."/>
            <person name="Vandepoele K."/>
            <person name="Reski R."/>
            <person name="Cuming A.C."/>
            <person name="Tuskan G.A."/>
            <person name="Maumus F."/>
            <person name="Salse J."/>
            <person name="Schmutz J."/>
            <person name="Rensing S.A."/>
        </authorList>
    </citation>
    <scope>NUCLEOTIDE SEQUENCE [LARGE SCALE GENOMIC DNA]</scope>
    <source>
        <strain evidence="2 3">cv. Gransden 2004</strain>
    </source>
</reference>
<dbReference type="GO" id="GO:0016209">
    <property type="term" value="F:antioxidant activity"/>
    <property type="evidence" value="ECO:0007669"/>
    <property type="project" value="InterPro"/>
</dbReference>
<feature type="domain" description="Thioredoxin" evidence="1">
    <location>
        <begin position="6"/>
        <end position="172"/>
    </location>
</feature>
<name>A0A7I4CGH4_PHYPA</name>
<dbReference type="Gramene" id="Pp3c23_490V3.3">
    <property type="protein sequence ID" value="Pp3c23_490V3.3"/>
    <property type="gene ID" value="Pp3c23_490"/>
</dbReference>
<dbReference type="PANTHER" id="PTHR43640:SF1">
    <property type="entry name" value="THIOREDOXIN-DEPENDENT PEROXIREDOXIN"/>
    <property type="match status" value="1"/>
</dbReference>
<dbReference type="EnsemblPlants" id="Pp3c23_490V3.3">
    <property type="protein sequence ID" value="Pp3c23_490V3.3"/>
    <property type="gene ID" value="Pp3c23_490"/>
</dbReference>
<proteinExistence type="predicted"/>
<dbReference type="EMBL" id="ABEU02000023">
    <property type="status" value="NOT_ANNOTATED_CDS"/>
    <property type="molecule type" value="Genomic_DNA"/>
</dbReference>
<evidence type="ECO:0000259" key="1">
    <source>
        <dbReference type="PROSITE" id="PS51352"/>
    </source>
</evidence>
<reference evidence="2" key="3">
    <citation type="submission" date="2020-12" db="UniProtKB">
        <authorList>
            <consortium name="EnsemblPlants"/>
        </authorList>
    </citation>
    <scope>IDENTIFICATION</scope>
</reference>
<dbReference type="InterPro" id="IPR013766">
    <property type="entry name" value="Thioredoxin_domain"/>
</dbReference>
<evidence type="ECO:0000313" key="3">
    <source>
        <dbReference type="Proteomes" id="UP000006727"/>
    </source>
</evidence>
<reference evidence="2 3" key="1">
    <citation type="journal article" date="2008" name="Science">
        <title>The Physcomitrella genome reveals evolutionary insights into the conquest of land by plants.</title>
        <authorList>
            <person name="Rensing S."/>
            <person name="Lang D."/>
            <person name="Zimmer A."/>
            <person name="Terry A."/>
            <person name="Salamov A."/>
            <person name="Shapiro H."/>
            <person name="Nishiyama T."/>
            <person name="Perroud P.-F."/>
            <person name="Lindquist E."/>
            <person name="Kamisugi Y."/>
            <person name="Tanahashi T."/>
            <person name="Sakakibara K."/>
            <person name="Fujita T."/>
            <person name="Oishi K."/>
            <person name="Shin-I T."/>
            <person name="Kuroki Y."/>
            <person name="Toyoda A."/>
            <person name="Suzuki Y."/>
            <person name="Hashimoto A."/>
            <person name="Yamaguchi K."/>
            <person name="Sugano A."/>
            <person name="Kohara Y."/>
            <person name="Fujiyama A."/>
            <person name="Anterola A."/>
            <person name="Aoki S."/>
            <person name="Ashton N."/>
            <person name="Barbazuk W.B."/>
            <person name="Barker E."/>
            <person name="Bennetzen J."/>
            <person name="Bezanilla M."/>
            <person name="Blankenship R."/>
            <person name="Cho S.H."/>
            <person name="Dutcher S."/>
            <person name="Estelle M."/>
            <person name="Fawcett J.A."/>
            <person name="Gundlach H."/>
            <person name="Hanada K."/>
            <person name="Heyl A."/>
            <person name="Hicks K.A."/>
            <person name="Hugh J."/>
            <person name="Lohr M."/>
            <person name="Mayer K."/>
            <person name="Melkozernov A."/>
            <person name="Murata T."/>
            <person name="Nelson D."/>
            <person name="Pils B."/>
            <person name="Prigge M."/>
            <person name="Reiss B."/>
            <person name="Renner T."/>
            <person name="Rombauts S."/>
            <person name="Rushton P."/>
            <person name="Sanderfoot A."/>
            <person name="Schween G."/>
            <person name="Shiu S.-H."/>
            <person name="Stueber K."/>
            <person name="Theodoulou F.L."/>
            <person name="Tu H."/>
            <person name="Van de Peer Y."/>
            <person name="Verrier P.J."/>
            <person name="Waters E."/>
            <person name="Wood A."/>
            <person name="Yang L."/>
            <person name="Cove D."/>
            <person name="Cuming A."/>
            <person name="Hasebe M."/>
            <person name="Lucas S."/>
            <person name="Mishler D.B."/>
            <person name="Reski R."/>
            <person name="Grigoriev I."/>
            <person name="Quatrano R.S."/>
            <person name="Boore J.L."/>
        </authorList>
    </citation>
    <scope>NUCLEOTIDE SEQUENCE [LARGE SCALE GENOMIC DNA]</scope>
    <source>
        <strain evidence="2 3">cv. Gransden 2004</strain>
    </source>
</reference>
<organism evidence="2 3">
    <name type="scientific">Physcomitrium patens</name>
    <name type="common">Spreading-leaved earth moss</name>
    <name type="synonym">Physcomitrella patens</name>
    <dbReference type="NCBI Taxonomy" id="3218"/>
    <lineage>
        <taxon>Eukaryota</taxon>
        <taxon>Viridiplantae</taxon>
        <taxon>Streptophyta</taxon>
        <taxon>Embryophyta</taxon>
        <taxon>Bryophyta</taxon>
        <taxon>Bryophytina</taxon>
        <taxon>Bryopsida</taxon>
        <taxon>Funariidae</taxon>
        <taxon>Funariales</taxon>
        <taxon>Funariaceae</taxon>
        <taxon>Physcomitrium</taxon>
    </lineage>
</organism>
<evidence type="ECO:0000313" key="2">
    <source>
        <dbReference type="EnsemblPlants" id="Pp3c23_490V3.3"/>
    </source>
</evidence>
<dbReference type="SUPFAM" id="SSF52833">
    <property type="entry name" value="Thioredoxin-like"/>
    <property type="match status" value="1"/>
</dbReference>
<dbReference type="InterPro" id="IPR047262">
    <property type="entry name" value="PRX-like1"/>
</dbReference>
<dbReference type="EnsemblPlants" id="Pp3c23_490V3.4">
    <property type="protein sequence ID" value="Pp3c23_490V3.4"/>
    <property type="gene ID" value="Pp3c23_490"/>
</dbReference>
<dbReference type="PANTHER" id="PTHR43640">
    <property type="entry name" value="OS07G0260300 PROTEIN"/>
    <property type="match status" value="1"/>
</dbReference>
<dbReference type="InterPro" id="IPR000866">
    <property type="entry name" value="AhpC/TSA"/>
</dbReference>
<dbReference type="PROSITE" id="PS51352">
    <property type="entry name" value="THIOREDOXIN_2"/>
    <property type="match status" value="1"/>
</dbReference>
<dbReference type="GO" id="GO:0016491">
    <property type="term" value="F:oxidoreductase activity"/>
    <property type="evidence" value="ECO:0007669"/>
    <property type="project" value="InterPro"/>
</dbReference>
<accession>A0A7I4CGH4</accession>